<protein>
    <recommendedName>
        <fullName evidence="1">gamma-glutamylcyclotransferase</fullName>
        <ecNumber evidence="1">4.3.2.9</ecNumber>
    </recommendedName>
</protein>
<name>A0A2C5ZSU6_9HYPO</name>
<keyword evidence="5" id="KW-0472">Membrane</keyword>
<keyword evidence="7" id="KW-1185">Reference proteome</keyword>
<feature type="binding site" evidence="4">
    <location>
        <position position="200"/>
    </location>
    <ligand>
        <name>substrate</name>
    </ligand>
</feature>
<evidence type="ECO:0000256" key="3">
    <source>
        <dbReference type="PIRSR" id="PIRSR617939-1"/>
    </source>
</evidence>
<reference evidence="6 7" key="1">
    <citation type="submission" date="2017-06" db="EMBL/GenBank/DDBJ databases">
        <title>Ant-infecting Ophiocordyceps genomes reveal a high diversity of potential behavioral manipulation genes and a possible major role for enterotoxins.</title>
        <authorList>
            <person name="De Bekker C."/>
            <person name="Evans H.C."/>
            <person name="Brachmann A."/>
            <person name="Hughes D.P."/>
        </authorList>
    </citation>
    <scope>NUCLEOTIDE SEQUENCE [LARGE SCALE GENOMIC DNA]</scope>
    <source>
        <strain evidence="6 7">1348a</strain>
    </source>
</reference>
<organism evidence="6 7">
    <name type="scientific">Ophiocordyceps australis</name>
    <dbReference type="NCBI Taxonomy" id="1399860"/>
    <lineage>
        <taxon>Eukaryota</taxon>
        <taxon>Fungi</taxon>
        <taxon>Dikarya</taxon>
        <taxon>Ascomycota</taxon>
        <taxon>Pezizomycotina</taxon>
        <taxon>Sordariomycetes</taxon>
        <taxon>Hypocreomycetidae</taxon>
        <taxon>Hypocreales</taxon>
        <taxon>Ophiocordycipitaceae</taxon>
        <taxon>Ophiocordyceps</taxon>
    </lineage>
</organism>
<dbReference type="InterPro" id="IPR017939">
    <property type="entry name" value="G-Glutamylcylcotransferase"/>
</dbReference>
<evidence type="ECO:0000313" key="6">
    <source>
        <dbReference type="EMBL" id="PHH82504.1"/>
    </source>
</evidence>
<evidence type="ECO:0000256" key="1">
    <source>
        <dbReference type="ARBA" id="ARBA00012346"/>
    </source>
</evidence>
<accession>A0A2C5ZSU6</accession>
<evidence type="ECO:0000256" key="2">
    <source>
        <dbReference type="ARBA" id="ARBA00023239"/>
    </source>
</evidence>
<sequence>MVESAEAQDKSPFAFSMVPIPNSHALIPSTPGTCEQRLADWTMSSESILYLAYGSNMSATKFLYMRGIRPLSHLSVSVPSLRLTMDLAGLPYLEPCFANVSFRNELETRCLDKQSPWDTWDGGLMGVVYEVTAEDWRTIVMTEGAGSAYQEIVVPCLPLGAEASRPLFAKTLYSPQQVDNGNQGRLQGNASCRAQASARYLKLIQDGAREHELPESYQKYLASFQPYTITHVRQRIGQVLFLMIWAPPVLFFLITVGLVADQTGRLPPWPRRVVVSAKGLMWTSYSCILEPVFGSGLRTEDEDNGDECHAARDQGKGVVALQA</sequence>
<dbReference type="AlphaFoldDB" id="A0A2C5ZSU6"/>
<gene>
    <name evidence="6" type="ORF">CDD82_5758</name>
</gene>
<comment type="caution">
    <text evidence="6">The sequence shown here is derived from an EMBL/GenBank/DDBJ whole genome shotgun (WGS) entry which is preliminary data.</text>
</comment>
<feature type="transmembrane region" description="Helical" evidence="5">
    <location>
        <begin position="239"/>
        <end position="260"/>
    </location>
</feature>
<dbReference type="PANTHER" id="PTHR12935:SF0">
    <property type="entry name" value="GAMMA-GLUTAMYLCYCLOTRANSFERASE"/>
    <property type="match status" value="1"/>
</dbReference>
<feature type="binding site" evidence="4">
    <location>
        <begin position="50"/>
        <end position="55"/>
    </location>
    <ligand>
        <name>substrate</name>
    </ligand>
</feature>
<dbReference type="OrthoDB" id="2017317at2759"/>
<dbReference type="Gene3D" id="3.10.490.10">
    <property type="entry name" value="Gamma-glutamyl cyclotransferase-like"/>
    <property type="match status" value="1"/>
</dbReference>
<keyword evidence="2" id="KW-0456">Lyase</keyword>
<keyword evidence="5" id="KW-0812">Transmembrane</keyword>
<evidence type="ECO:0000256" key="5">
    <source>
        <dbReference type="SAM" id="Phobius"/>
    </source>
</evidence>
<evidence type="ECO:0000256" key="4">
    <source>
        <dbReference type="PIRSR" id="PIRSR617939-2"/>
    </source>
</evidence>
<dbReference type="Proteomes" id="UP000224854">
    <property type="component" value="Unassembled WGS sequence"/>
</dbReference>
<dbReference type="EMBL" id="NJEU01000055">
    <property type="protein sequence ID" value="PHH82504.1"/>
    <property type="molecule type" value="Genomic_DNA"/>
</dbReference>
<dbReference type="Pfam" id="PF13772">
    <property type="entry name" value="AIG2_2"/>
    <property type="match status" value="1"/>
</dbReference>
<keyword evidence="5" id="KW-1133">Transmembrane helix</keyword>
<dbReference type="PANTHER" id="PTHR12935">
    <property type="entry name" value="GAMMA-GLUTAMYLCYCLOTRANSFERASE"/>
    <property type="match status" value="1"/>
</dbReference>
<feature type="active site" description="Proton acceptor" evidence="3">
    <location>
        <position position="143"/>
    </location>
</feature>
<dbReference type="GO" id="GO:0003839">
    <property type="term" value="F:gamma-glutamylcyclotransferase activity"/>
    <property type="evidence" value="ECO:0007669"/>
    <property type="project" value="UniProtKB-EC"/>
</dbReference>
<proteinExistence type="predicted"/>
<evidence type="ECO:0000313" key="7">
    <source>
        <dbReference type="Proteomes" id="UP000224854"/>
    </source>
</evidence>
<dbReference type="EC" id="4.3.2.9" evidence="1"/>